<name>A0A0P0AD38_9RHOB</name>
<dbReference type="Pfam" id="PF00155">
    <property type="entry name" value="Aminotran_1_2"/>
    <property type="match status" value="1"/>
</dbReference>
<comment type="catalytic activity">
    <reaction evidence="7">
        <text>L-aspartate + 2-oxoglutarate = oxaloacetate + L-glutamate</text>
        <dbReference type="Rhea" id="RHEA:21824"/>
        <dbReference type="ChEBI" id="CHEBI:16452"/>
        <dbReference type="ChEBI" id="CHEBI:16810"/>
        <dbReference type="ChEBI" id="CHEBI:29985"/>
        <dbReference type="ChEBI" id="CHEBI:29991"/>
        <dbReference type="EC" id="2.6.1.1"/>
    </reaction>
</comment>
<dbReference type="STRING" id="1397108.IMCC12053_2147"/>
<dbReference type="KEGG" id="cmar:IMCC12053_2147"/>
<reference evidence="10" key="1">
    <citation type="submission" date="2015-05" db="EMBL/GenBank/DDBJ databases">
        <authorList>
            <person name="Oh H.-M."/>
            <person name="Yang J.-A."/>
            <person name="Cho J.-C."/>
            <person name="Kang I."/>
        </authorList>
    </citation>
    <scope>NUCLEOTIDE SEQUENCE [LARGE SCALE GENOMIC DNA]</scope>
    <source>
        <strain evidence="10">IMCC 12053</strain>
    </source>
</reference>
<comment type="cofactor">
    <cofactor evidence="1">
        <name>pyridoxal 5'-phosphate</name>
        <dbReference type="ChEBI" id="CHEBI:597326"/>
    </cofactor>
</comment>
<evidence type="ECO:0000256" key="1">
    <source>
        <dbReference type="ARBA" id="ARBA00001933"/>
    </source>
</evidence>
<dbReference type="CDD" id="cd00609">
    <property type="entry name" value="AAT_like"/>
    <property type="match status" value="1"/>
</dbReference>
<evidence type="ECO:0000256" key="5">
    <source>
        <dbReference type="ARBA" id="ARBA00022679"/>
    </source>
</evidence>
<evidence type="ECO:0000313" key="9">
    <source>
        <dbReference type="EMBL" id="ALI56094.1"/>
    </source>
</evidence>
<dbReference type="OrthoDB" id="9766084at2"/>
<protein>
    <recommendedName>
        <fullName evidence="3">aspartate transaminase</fullName>
        <ecNumber evidence="3">2.6.1.1</ecNumber>
    </recommendedName>
</protein>
<evidence type="ECO:0000256" key="4">
    <source>
        <dbReference type="ARBA" id="ARBA00022576"/>
    </source>
</evidence>
<dbReference type="RefSeq" id="WP_062218825.1">
    <property type="nucleotide sequence ID" value="NZ_CP012023.1"/>
</dbReference>
<dbReference type="InterPro" id="IPR015424">
    <property type="entry name" value="PyrdxlP-dep_Trfase"/>
</dbReference>
<evidence type="ECO:0000256" key="3">
    <source>
        <dbReference type="ARBA" id="ARBA00012753"/>
    </source>
</evidence>
<dbReference type="PANTHER" id="PTHR46383:SF1">
    <property type="entry name" value="ASPARTATE AMINOTRANSFERASE"/>
    <property type="match status" value="1"/>
</dbReference>
<accession>A0A0P0AD38</accession>
<feature type="domain" description="Aminotransferase class I/classII large" evidence="8">
    <location>
        <begin position="51"/>
        <end position="393"/>
    </location>
</feature>
<dbReference type="InterPro" id="IPR050596">
    <property type="entry name" value="AspAT/PAT-like"/>
</dbReference>
<proteinExistence type="inferred from homology"/>
<keyword evidence="6" id="KW-0663">Pyridoxal phosphate</keyword>
<dbReference type="GO" id="GO:0030170">
    <property type="term" value="F:pyridoxal phosphate binding"/>
    <property type="evidence" value="ECO:0007669"/>
    <property type="project" value="InterPro"/>
</dbReference>
<evidence type="ECO:0000256" key="7">
    <source>
        <dbReference type="ARBA" id="ARBA00049185"/>
    </source>
</evidence>
<dbReference type="InterPro" id="IPR004839">
    <property type="entry name" value="Aminotransferase_I/II_large"/>
</dbReference>
<evidence type="ECO:0000256" key="2">
    <source>
        <dbReference type="ARBA" id="ARBA00007441"/>
    </source>
</evidence>
<keyword evidence="10" id="KW-1185">Reference proteome</keyword>
<dbReference type="GO" id="GO:0004069">
    <property type="term" value="F:L-aspartate:2-oxoglutarate aminotransferase activity"/>
    <property type="evidence" value="ECO:0007669"/>
    <property type="project" value="UniProtKB-EC"/>
</dbReference>
<dbReference type="Gene3D" id="3.40.640.10">
    <property type="entry name" value="Type I PLP-dependent aspartate aminotransferase-like (Major domain)"/>
    <property type="match status" value="1"/>
</dbReference>
<keyword evidence="4 9" id="KW-0032">Aminotransferase</keyword>
<dbReference type="NCBIfam" id="NF005732">
    <property type="entry name" value="PRK07550.1"/>
    <property type="match status" value="1"/>
</dbReference>
<keyword evidence="5 9" id="KW-0808">Transferase</keyword>
<evidence type="ECO:0000313" key="10">
    <source>
        <dbReference type="Proteomes" id="UP000064920"/>
    </source>
</evidence>
<dbReference type="Proteomes" id="UP000064920">
    <property type="component" value="Chromosome"/>
</dbReference>
<dbReference type="GO" id="GO:0006520">
    <property type="term" value="P:amino acid metabolic process"/>
    <property type="evidence" value="ECO:0007669"/>
    <property type="project" value="InterPro"/>
</dbReference>
<evidence type="ECO:0000256" key="6">
    <source>
        <dbReference type="ARBA" id="ARBA00022898"/>
    </source>
</evidence>
<organism evidence="9 10">
    <name type="scientific">Celeribacter marinus</name>
    <dbReference type="NCBI Taxonomy" id="1397108"/>
    <lineage>
        <taxon>Bacteria</taxon>
        <taxon>Pseudomonadati</taxon>
        <taxon>Pseudomonadota</taxon>
        <taxon>Alphaproteobacteria</taxon>
        <taxon>Rhodobacterales</taxon>
        <taxon>Roseobacteraceae</taxon>
        <taxon>Celeribacter</taxon>
    </lineage>
</organism>
<evidence type="ECO:0000259" key="8">
    <source>
        <dbReference type="Pfam" id="PF00155"/>
    </source>
</evidence>
<dbReference type="EMBL" id="CP012023">
    <property type="protein sequence ID" value="ALI56094.1"/>
    <property type="molecule type" value="Genomic_DNA"/>
</dbReference>
<dbReference type="PANTHER" id="PTHR46383">
    <property type="entry name" value="ASPARTATE AMINOTRANSFERASE"/>
    <property type="match status" value="1"/>
</dbReference>
<dbReference type="EC" id="2.6.1.1" evidence="3"/>
<comment type="similarity">
    <text evidence="2">Belongs to the class-I pyridoxal-phosphate-dependent aminotransferase family.</text>
</comment>
<dbReference type="InterPro" id="IPR015421">
    <property type="entry name" value="PyrdxlP-dep_Trfase_major"/>
</dbReference>
<dbReference type="SUPFAM" id="SSF53383">
    <property type="entry name" value="PLP-dependent transferases"/>
    <property type="match status" value="1"/>
</dbReference>
<dbReference type="PATRIC" id="fig|1397108.4.peg.2201"/>
<gene>
    <name evidence="9" type="ORF">IMCC12053_2147</name>
</gene>
<dbReference type="AlphaFoldDB" id="A0A0P0AD38"/>
<sequence>MATTTPLPLATPMARTSRSPIVEAQSWVAGKTFAPDRPLLNVSQAAPMAPPPLALRQEIARLAVEDDEVHLYGAVLGLDALRAELARQVSTTYHAQVNAADIAITSGANEAFTAVMSTLAASGDEVILPTPWYFNHKMWCDMAGVTAVPLPTGADMLPDLEQAASLITPRTRAIVLVTPNNPAGVEYPSELLTKFYVLARTHGIDLVVDETYRDFDAREGAPHILLRQPDWRDTLVQIYSFSKAYRLTGHRVGALTASPERLLQVEKYLDTVTICPNQLGQRAALWGMQNLGDWLAGERDEILKRRRALEDGFAPLAAKGWTLLGTGGFFAYVAHPFDMASSALAPWLVDHAGVLVLPATFFTPAGDPRGARELRIAFANLDCDAITDLLERLQQIDP</sequence>